<accession>A0A3G3BVX2</accession>
<dbReference type="Proteomes" id="UP000274199">
    <property type="component" value="Segment"/>
</dbReference>
<reference evidence="1 2" key="1">
    <citation type="submission" date="2018-09" db="EMBL/GenBank/DDBJ databases">
        <title>Comparative Genomic Analysis of Eight Novel Haloalkaliphilic Bacteriophages from Lake Elmenteita, Kenya.</title>
        <authorList>
            <person name="Akhwale J.K."/>
        </authorList>
    </citation>
    <scope>NUCLEOTIDE SEQUENCE [LARGE SCALE GENOMIC DNA]</scope>
</reference>
<proteinExistence type="predicted"/>
<protein>
    <submittedName>
        <fullName evidence="1">Uncharacterized protein</fullName>
    </submittedName>
</protein>
<evidence type="ECO:0000313" key="1">
    <source>
        <dbReference type="EMBL" id="AYP68290.1"/>
    </source>
</evidence>
<gene>
    <name evidence="1" type="ORF">vBBcoS136_00176</name>
</gene>
<evidence type="ECO:0000313" key="2">
    <source>
        <dbReference type="Proteomes" id="UP000274199"/>
    </source>
</evidence>
<dbReference type="EMBL" id="MH884508">
    <property type="protein sequence ID" value="AYP68290.1"/>
    <property type="molecule type" value="Genomic_DNA"/>
</dbReference>
<keyword evidence="2" id="KW-1185">Reference proteome</keyword>
<sequence>MNKKEEARIEKKQVQILNALRNAGNNGITNVELSEIALRYGGYLGKLYEQGYKIDRESVGEKGVHKYILVSEPQTILVREKAMDKLLSAVRKEEIIDVDGLIKILNDNNIAVKYKANTYK</sequence>
<organism evidence="1 2">
    <name type="scientific">Bacillus phage vB_BcoS-136</name>
    <dbReference type="NCBI Taxonomy" id="2419619"/>
    <lineage>
        <taxon>Viruses</taxon>
        <taxon>Duplodnaviria</taxon>
        <taxon>Heunggongvirae</taxon>
        <taxon>Uroviricota</taxon>
        <taxon>Caudoviricetes</taxon>
        <taxon>Heleneionescovirinae</taxon>
        <taxon>Kenyattavirus</taxon>
        <taxon>Kenyattavirus kv136</taxon>
    </lineage>
</organism>
<name>A0A3G3BVX2_9CAUD</name>